<dbReference type="RefSeq" id="WP_323577680.1">
    <property type="nucleotide sequence ID" value="NZ_JAYGJQ010000002.1"/>
</dbReference>
<name>A0ABU5VX15_9BACT</name>
<evidence type="ECO:0000313" key="3">
    <source>
        <dbReference type="Proteomes" id="UP001302274"/>
    </source>
</evidence>
<keyword evidence="3" id="KW-1185">Reference proteome</keyword>
<evidence type="ECO:0000313" key="2">
    <source>
        <dbReference type="EMBL" id="MEA9357604.1"/>
    </source>
</evidence>
<dbReference type="Pfam" id="PF01814">
    <property type="entry name" value="Hemerythrin"/>
    <property type="match status" value="1"/>
</dbReference>
<dbReference type="Gene3D" id="1.20.120.520">
    <property type="entry name" value="nmb1532 protein domain like"/>
    <property type="match status" value="1"/>
</dbReference>
<accession>A0ABU5VX15</accession>
<dbReference type="Proteomes" id="UP001302274">
    <property type="component" value="Unassembled WGS sequence"/>
</dbReference>
<dbReference type="EMBL" id="JAYGJQ010000002">
    <property type="protein sequence ID" value="MEA9357604.1"/>
    <property type="molecule type" value="Genomic_DNA"/>
</dbReference>
<sequence>MANFLKEMVRTEPHTLEEIKVSLDKDMADHKQFVPLLREHHNYLEESISVLMDNETTDFQKQEHLERFFHILEMHGKAEQEVLYNHLKANDAREVRLEGFGGQDEHDIAFQLEAELVKMGYKTEWNEEIEAKAKVLAGLVKKHIKEEEDVMFPIATSHMTEEELEDMRDSYIQKCTGYLINSRAEEIYSGTWNKDNFSDKSTDTIHH</sequence>
<proteinExistence type="predicted"/>
<dbReference type="InterPro" id="IPR012312">
    <property type="entry name" value="Hemerythrin-like"/>
</dbReference>
<feature type="domain" description="Hemerythrin-like" evidence="1">
    <location>
        <begin position="34"/>
        <end position="155"/>
    </location>
</feature>
<comment type="caution">
    <text evidence="2">The sequence shown here is derived from an EMBL/GenBank/DDBJ whole genome shotgun (WGS) entry which is preliminary data.</text>
</comment>
<organism evidence="2 3">
    <name type="scientific">Bacteriovorax antarcticus</name>
    <dbReference type="NCBI Taxonomy" id="3088717"/>
    <lineage>
        <taxon>Bacteria</taxon>
        <taxon>Pseudomonadati</taxon>
        <taxon>Bdellovibrionota</taxon>
        <taxon>Bacteriovoracia</taxon>
        <taxon>Bacteriovoracales</taxon>
        <taxon>Bacteriovoracaceae</taxon>
        <taxon>Bacteriovorax</taxon>
    </lineage>
</organism>
<evidence type="ECO:0000259" key="1">
    <source>
        <dbReference type="Pfam" id="PF01814"/>
    </source>
</evidence>
<reference evidence="2 3" key="1">
    <citation type="submission" date="2023-11" db="EMBL/GenBank/DDBJ databases">
        <title>A Novel Polar Bacteriovorax (B. antarcticus) Isolated from the Biocrust in Antarctica.</title>
        <authorList>
            <person name="Mun W."/>
            <person name="Choi S.Y."/>
            <person name="Mitchell R.J."/>
        </authorList>
    </citation>
    <scope>NUCLEOTIDE SEQUENCE [LARGE SCALE GENOMIC DNA]</scope>
    <source>
        <strain evidence="2 3">PP10</strain>
    </source>
</reference>
<protein>
    <submittedName>
        <fullName evidence="2">Hemerythrin domain-containing protein</fullName>
    </submittedName>
</protein>
<gene>
    <name evidence="2" type="ORF">SHI21_15350</name>
</gene>